<comment type="caution">
    <text evidence="3">The sequence shown here is derived from an EMBL/GenBank/DDBJ whole genome shotgun (WGS) entry which is preliminary data.</text>
</comment>
<feature type="transmembrane region" description="Helical" evidence="1">
    <location>
        <begin position="192"/>
        <end position="209"/>
    </location>
</feature>
<feature type="transmembrane region" description="Helical" evidence="1">
    <location>
        <begin position="136"/>
        <end position="156"/>
    </location>
</feature>
<evidence type="ECO:0000256" key="1">
    <source>
        <dbReference type="SAM" id="Phobius"/>
    </source>
</evidence>
<dbReference type="InterPro" id="IPR003675">
    <property type="entry name" value="Rce1/LyrA-like_dom"/>
</dbReference>
<dbReference type="GO" id="GO:0080120">
    <property type="term" value="P:CAAX-box protein maturation"/>
    <property type="evidence" value="ECO:0007669"/>
    <property type="project" value="UniProtKB-ARBA"/>
</dbReference>
<gene>
    <name evidence="3" type="ORF">BFL28_08495</name>
</gene>
<dbReference type="RefSeq" id="WP_069318622.1">
    <property type="nucleotide sequence ID" value="NZ_MDDS01000003.1"/>
</dbReference>
<dbReference type="AlphaFoldDB" id="A0A1E3M2T0"/>
<accession>A0A1E3M2T0</accession>
<dbReference type="Proteomes" id="UP000094487">
    <property type="component" value="Unassembled WGS sequence"/>
</dbReference>
<feature type="transmembrane region" description="Helical" evidence="1">
    <location>
        <begin position="44"/>
        <end position="62"/>
    </location>
</feature>
<feature type="domain" description="CAAX prenyl protease 2/Lysostaphin resistance protein A-like" evidence="2">
    <location>
        <begin position="138"/>
        <end position="226"/>
    </location>
</feature>
<feature type="transmembrane region" description="Helical" evidence="1">
    <location>
        <begin position="162"/>
        <end position="185"/>
    </location>
</feature>
<evidence type="ECO:0000313" key="3">
    <source>
        <dbReference type="EMBL" id="ODP39665.1"/>
    </source>
</evidence>
<keyword evidence="1" id="KW-0472">Membrane</keyword>
<keyword evidence="4" id="KW-1185">Reference proteome</keyword>
<organism evidence="3 4">
    <name type="scientific">Sphingomonas turrisvirgatae</name>
    <dbReference type="NCBI Taxonomy" id="1888892"/>
    <lineage>
        <taxon>Bacteria</taxon>
        <taxon>Pseudomonadati</taxon>
        <taxon>Pseudomonadota</taxon>
        <taxon>Alphaproteobacteria</taxon>
        <taxon>Sphingomonadales</taxon>
        <taxon>Sphingomonadaceae</taxon>
        <taxon>Sphingomonas</taxon>
    </lineage>
</organism>
<reference evidence="3 4" key="1">
    <citation type="submission" date="2016-08" db="EMBL/GenBank/DDBJ databases">
        <title>Draft genome of the agarase producing Sphingomonas sp. MCT13.</title>
        <authorList>
            <person name="D'Andrea M.M."/>
            <person name="Rossolini G.M."/>
            <person name="Thaller M.C."/>
        </authorList>
    </citation>
    <scope>NUCLEOTIDE SEQUENCE [LARGE SCALE GENOMIC DNA]</scope>
    <source>
        <strain evidence="3 4">MCT13</strain>
    </source>
</reference>
<keyword evidence="1" id="KW-0812">Transmembrane</keyword>
<evidence type="ECO:0000313" key="4">
    <source>
        <dbReference type="Proteomes" id="UP000094487"/>
    </source>
</evidence>
<feature type="transmembrane region" description="Helical" evidence="1">
    <location>
        <begin position="94"/>
        <end position="115"/>
    </location>
</feature>
<evidence type="ECO:0000259" key="2">
    <source>
        <dbReference type="Pfam" id="PF02517"/>
    </source>
</evidence>
<dbReference type="Pfam" id="PF02517">
    <property type="entry name" value="Rce1-like"/>
    <property type="match status" value="1"/>
</dbReference>
<protein>
    <recommendedName>
        <fullName evidence="2">CAAX prenyl protease 2/Lysostaphin resistance protein A-like domain-containing protein</fullName>
    </recommendedName>
</protein>
<dbReference type="OrthoDB" id="7632478at2"/>
<dbReference type="EMBL" id="MDDS01000003">
    <property type="protein sequence ID" value="ODP39665.1"/>
    <property type="molecule type" value="Genomic_DNA"/>
</dbReference>
<proteinExistence type="predicted"/>
<keyword evidence="1" id="KW-1133">Transmembrane helix</keyword>
<feature type="transmembrane region" description="Helical" evidence="1">
    <location>
        <begin position="6"/>
        <end position="23"/>
    </location>
</feature>
<sequence length="241" mass="25790">MTTTLLAWPLSAALLAAYLWYVRGGDVARGSGRIARYRRWMRRAPLAIGASSLVALWIGGRIDALFVMPGEFSALARSARHIAGFGDDIRGFQLAVLGGFAGGVVIGLVIGWWRARRGKRQLVAGNLERILPRTRAELAWTSMLAITAGVVEELFFRLALPLFATLASGSALLGFALALAAFIFAHRYQGRIGMAFSGIAGALMAILYLSSGSLAFAMLVHALLNLNGLVIRPALIRPTAP</sequence>
<name>A0A1E3M2T0_9SPHN</name>
<dbReference type="STRING" id="1888892.BFL28_08495"/>
<dbReference type="GO" id="GO:0004175">
    <property type="term" value="F:endopeptidase activity"/>
    <property type="evidence" value="ECO:0007669"/>
    <property type="project" value="UniProtKB-ARBA"/>
</dbReference>